<name>A0A537LW81_9BACT</name>
<dbReference type="EMBL" id="VBAI01000030">
    <property type="protein sequence ID" value="TMJ12269.1"/>
    <property type="molecule type" value="Genomic_DNA"/>
</dbReference>
<dbReference type="Gene3D" id="1.10.10.580">
    <property type="entry name" value="Structural maintenance of chromosome 1. Chain E"/>
    <property type="match status" value="1"/>
</dbReference>
<dbReference type="InterPro" id="IPR003768">
    <property type="entry name" value="ScpA"/>
</dbReference>
<dbReference type="Pfam" id="PF02616">
    <property type="entry name" value="SMC_ScpA"/>
    <property type="match status" value="1"/>
</dbReference>
<proteinExistence type="predicted"/>
<comment type="caution">
    <text evidence="3">The sequence shown here is derived from an EMBL/GenBank/DDBJ whole genome shotgun (WGS) entry which is preliminary data.</text>
</comment>
<sequence length="237" mass="26610">MMPYIVKIPQFEGPLDELLTLAQQGSVDLREIPLARIAEAYLAGTEHHVDLEEATEVLWMLAAMIEMKSRLLVPKPDIPAEPLPLEEDPSDLEARLEEKLQEYRAFKEVASALRALEDYQHRIFARPPGDDPNAVFLEGVTLDDLFRAFQQVLERAREEVGEITAEEVKVAERMEAILTLLAQHPQGVVFADLFAAAATKLQVIVTFLALLELIKNRRVRAQQPQTFAPIRVALAAP</sequence>
<evidence type="ECO:0000256" key="1">
    <source>
        <dbReference type="ARBA" id="ARBA00022829"/>
    </source>
</evidence>
<dbReference type="Proteomes" id="UP000315217">
    <property type="component" value="Unassembled WGS sequence"/>
</dbReference>
<evidence type="ECO:0000313" key="3">
    <source>
        <dbReference type="EMBL" id="TMJ12269.1"/>
    </source>
</evidence>
<dbReference type="PANTHER" id="PTHR33969">
    <property type="entry name" value="SEGREGATION AND CONDENSATION PROTEIN A"/>
    <property type="match status" value="1"/>
</dbReference>
<dbReference type="PANTHER" id="PTHR33969:SF2">
    <property type="entry name" value="SEGREGATION AND CONDENSATION PROTEIN A"/>
    <property type="match status" value="1"/>
</dbReference>
<organism evidence="3 4">
    <name type="scientific">Candidatus Segetimicrobium genomatis</name>
    <dbReference type="NCBI Taxonomy" id="2569760"/>
    <lineage>
        <taxon>Bacteria</taxon>
        <taxon>Bacillati</taxon>
        <taxon>Candidatus Sysuimicrobiota</taxon>
        <taxon>Candidatus Sysuimicrobiia</taxon>
        <taxon>Candidatus Sysuimicrobiales</taxon>
        <taxon>Candidatus Segetimicrobiaceae</taxon>
        <taxon>Candidatus Segetimicrobium</taxon>
    </lineage>
</organism>
<reference evidence="3 4" key="1">
    <citation type="journal article" date="2019" name="Nat. Microbiol.">
        <title>Mediterranean grassland soil C-N compound turnover is dependent on rainfall and depth, and is mediated by genomically divergent microorganisms.</title>
        <authorList>
            <person name="Diamond S."/>
            <person name="Andeer P.F."/>
            <person name="Li Z."/>
            <person name="Crits-Christoph A."/>
            <person name="Burstein D."/>
            <person name="Anantharaman K."/>
            <person name="Lane K.R."/>
            <person name="Thomas B.C."/>
            <person name="Pan C."/>
            <person name="Northen T.R."/>
            <person name="Banfield J.F."/>
        </authorList>
    </citation>
    <scope>NUCLEOTIDE SEQUENCE [LARGE SCALE GENOMIC DNA]</scope>
    <source>
        <strain evidence="3">NP_1</strain>
    </source>
</reference>
<dbReference type="AlphaFoldDB" id="A0A537LW81"/>
<dbReference type="InterPro" id="IPR023093">
    <property type="entry name" value="ScpA-like_C"/>
</dbReference>
<evidence type="ECO:0000256" key="2">
    <source>
        <dbReference type="ARBA" id="ARBA00044777"/>
    </source>
</evidence>
<protein>
    <recommendedName>
        <fullName evidence="2">Segregation and condensation protein A</fullName>
    </recommendedName>
</protein>
<gene>
    <name evidence="3" type="ORF">E6G98_03335</name>
</gene>
<keyword evidence="1" id="KW-0159">Chromosome partition</keyword>
<evidence type="ECO:0000313" key="4">
    <source>
        <dbReference type="Proteomes" id="UP000315217"/>
    </source>
</evidence>
<accession>A0A537LW81</accession>
<dbReference type="Gene3D" id="6.10.250.2410">
    <property type="match status" value="1"/>
</dbReference>
<dbReference type="GO" id="GO:0007059">
    <property type="term" value="P:chromosome segregation"/>
    <property type="evidence" value="ECO:0007669"/>
    <property type="project" value="UniProtKB-KW"/>
</dbReference>